<evidence type="ECO:0000313" key="2">
    <source>
        <dbReference type="EMBL" id="CAG8507888.1"/>
    </source>
</evidence>
<feature type="coiled-coil region" evidence="1">
    <location>
        <begin position="115"/>
        <end position="142"/>
    </location>
</feature>
<dbReference type="EMBL" id="CAJVPV010001775">
    <property type="protein sequence ID" value="CAG8507888.1"/>
    <property type="molecule type" value="Genomic_DNA"/>
</dbReference>
<accession>A0A9N9F3U7</accession>
<gene>
    <name evidence="2" type="ORF">AMORRO_LOCUS3579</name>
</gene>
<dbReference type="Proteomes" id="UP000789342">
    <property type="component" value="Unassembled WGS sequence"/>
</dbReference>
<proteinExistence type="predicted"/>
<reference evidence="2" key="1">
    <citation type="submission" date="2021-06" db="EMBL/GenBank/DDBJ databases">
        <authorList>
            <person name="Kallberg Y."/>
            <person name="Tangrot J."/>
            <person name="Rosling A."/>
        </authorList>
    </citation>
    <scope>NUCLEOTIDE SEQUENCE</scope>
    <source>
        <strain evidence="2">CL551</strain>
    </source>
</reference>
<keyword evidence="1" id="KW-0175">Coiled coil</keyword>
<evidence type="ECO:0000313" key="3">
    <source>
        <dbReference type="Proteomes" id="UP000789342"/>
    </source>
</evidence>
<name>A0A9N9F3U7_9GLOM</name>
<dbReference type="AlphaFoldDB" id="A0A9N9F3U7"/>
<evidence type="ECO:0000256" key="1">
    <source>
        <dbReference type="SAM" id="Coils"/>
    </source>
</evidence>
<protein>
    <submittedName>
        <fullName evidence="2">9671_t:CDS:1</fullName>
    </submittedName>
</protein>
<sequence length="184" mass="21199">MLIIYQPLSEEINEIRKARKKALKKKLAKTFLPKSNSLSLPDNLENSMNDYSAQSLISTMEAPPLDISRVMLDEIKLVARYAEPEVLSDEQNQWKYQIRSGAKDPKKNFAKISHLSDDESEHENIKKEVLSLKQKFDQTEEKYLNYSGSNKRRVVWAGIGAGVAAVKQYGYWCVQHSKQYRESD</sequence>
<comment type="caution">
    <text evidence="2">The sequence shown here is derived from an EMBL/GenBank/DDBJ whole genome shotgun (WGS) entry which is preliminary data.</text>
</comment>
<organism evidence="2 3">
    <name type="scientific">Acaulospora morrowiae</name>
    <dbReference type="NCBI Taxonomy" id="94023"/>
    <lineage>
        <taxon>Eukaryota</taxon>
        <taxon>Fungi</taxon>
        <taxon>Fungi incertae sedis</taxon>
        <taxon>Mucoromycota</taxon>
        <taxon>Glomeromycotina</taxon>
        <taxon>Glomeromycetes</taxon>
        <taxon>Diversisporales</taxon>
        <taxon>Acaulosporaceae</taxon>
        <taxon>Acaulospora</taxon>
    </lineage>
</organism>
<keyword evidence="3" id="KW-1185">Reference proteome</keyword>